<protein>
    <submittedName>
        <fullName evidence="14">Cytochrome P450 82C60</fullName>
    </submittedName>
</protein>
<dbReference type="PROSITE" id="PS00086">
    <property type="entry name" value="CYTOCHROME_P450"/>
    <property type="match status" value="1"/>
</dbReference>
<keyword evidence="6 12" id="KW-0479">Metal-binding</keyword>
<dbReference type="InterPro" id="IPR001128">
    <property type="entry name" value="Cyt_P450"/>
</dbReference>
<evidence type="ECO:0000256" key="2">
    <source>
        <dbReference type="ARBA" id="ARBA00004370"/>
    </source>
</evidence>
<keyword evidence="9 12" id="KW-0408">Iron</keyword>
<dbReference type="InterPro" id="IPR017972">
    <property type="entry name" value="Cyt_P450_CS"/>
</dbReference>
<dbReference type="AlphaFoldDB" id="A0A8T8L883"/>
<keyword evidence="4 12" id="KW-0349">Heme</keyword>
<evidence type="ECO:0000313" key="14">
    <source>
        <dbReference type="EMBL" id="QUN00510.1"/>
    </source>
</evidence>
<comment type="similarity">
    <text evidence="3 13">Belongs to the cytochrome P450 family.</text>
</comment>
<dbReference type="InterPro" id="IPR036396">
    <property type="entry name" value="Cyt_P450_sf"/>
</dbReference>
<keyword evidence="11" id="KW-0472">Membrane</keyword>
<dbReference type="PANTHER" id="PTHR47947">
    <property type="entry name" value="CYTOCHROME P450 82C3-RELATED"/>
    <property type="match status" value="1"/>
</dbReference>
<comment type="cofactor">
    <cofactor evidence="1 12">
        <name>heme</name>
        <dbReference type="ChEBI" id="CHEBI:30413"/>
    </cofactor>
</comment>
<dbReference type="GO" id="GO:0020037">
    <property type="term" value="F:heme binding"/>
    <property type="evidence" value="ECO:0007669"/>
    <property type="project" value="InterPro"/>
</dbReference>
<evidence type="ECO:0000256" key="12">
    <source>
        <dbReference type="PIRSR" id="PIRSR602401-1"/>
    </source>
</evidence>
<evidence type="ECO:0000256" key="4">
    <source>
        <dbReference type="ARBA" id="ARBA00022617"/>
    </source>
</evidence>
<accession>A0A8T8L883</accession>
<dbReference type="PRINTS" id="PR00385">
    <property type="entry name" value="P450"/>
</dbReference>
<evidence type="ECO:0000256" key="13">
    <source>
        <dbReference type="RuleBase" id="RU000461"/>
    </source>
</evidence>
<evidence type="ECO:0000256" key="6">
    <source>
        <dbReference type="ARBA" id="ARBA00022723"/>
    </source>
</evidence>
<reference evidence="14" key="1">
    <citation type="submission" date="2019-11" db="EMBL/GenBank/DDBJ databases">
        <authorList>
            <person name="Zhou J.W."/>
        </authorList>
    </citation>
    <scope>NUCLEOTIDE SEQUENCE</scope>
</reference>
<dbReference type="FunFam" id="1.10.630.10:FF:000026">
    <property type="entry name" value="Cytochrome P450 82C4"/>
    <property type="match status" value="1"/>
</dbReference>
<dbReference type="EMBL" id="MN738185">
    <property type="protein sequence ID" value="QUN00510.1"/>
    <property type="molecule type" value="mRNA"/>
</dbReference>
<dbReference type="Gene3D" id="1.10.630.10">
    <property type="entry name" value="Cytochrome P450"/>
    <property type="match status" value="1"/>
</dbReference>
<keyword evidence="8 13" id="KW-0560">Oxidoreductase</keyword>
<evidence type="ECO:0000256" key="7">
    <source>
        <dbReference type="ARBA" id="ARBA00022989"/>
    </source>
</evidence>
<feature type="binding site" description="axial binding residue" evidence="12">
    <location>
        <position position="468"/>
    </location>
    <ligand>
        <name>heme</name>
        <dbReference type="ChEBI" id="CHEBI:30413"/>
    </ligand>
    <ligandPart>
        <name>Fe</name>
        <dbReference type="ChEBI" id="CHEBI:18248"/>
    </ligandPart>
</feature>
<dbReference type="Pfam" id="PF00067">
    <property type="entry name" value="p450"/>
    <property type="match status" value="1"/>
</dbReference>
<dbReference type="GO" id="GO:0016020">
    <property type="term" value="C:membrane"/>
    <property type="evidence" value="ECO:0007669"/>
    <property type="project" value="UniProtKB-SubCell"/>
</dbReference>
<dbReference type="CDD" id="cd20654">
    <property type="entry name" value="CYP82"/>
    <property type="match status" value="1"/>
</dbReference>
<dbReference type="GO" id="GO:0005506">
    <property type="term" value="F:iron ion binding"/>
    <property type="evidence" value="ECO:0007669"/>
    <property type="project" value="InterPro"/>
</dbReference>
<evidence type="ECO:0000256" key="5">
    <source>
        <dbReference type="ARBA" id="ARBA00022692"/>
    </source>
</evidence>
<evidence type="ECO:0000256" key="9">
    <source>
        <dbReference type="ARBA" id="ARBA00023004"/>
    </source>
</evidence>
<evidence type="ECO:0000256" key="3">
    <source>
        <dbReference type="ARBA" id="ARBA00010617"/>
    </source>
</evidence>
<evidence type="ECO:0000256" key="1">
    <source>
        <dbReference type="ARBA" id="ARBA00001971"/>
    </source>
</evidence>
<dbReference type="PRINTS" id="PR00463">
    <property type="entry name" value="EP450I"/>
</dbReference>
<dbReference type="GO" id="GO:0004497">
    <property type="term" value="F:monooxygenase activity"/>
    <property type="evidence" value="ECO:0007669"/>
    <property type="project" value="UniProtKB-KW"/>
</dbReference>
<dbReference type="InterPro" id="IPR050651">
    <property type="entry name" value="Plant_Cytochrome_P450_Monoox"/>
</dbReference>
<dbReference type="GO" id="GO:0016705">
    <property type="term" value="F:oxidoreductase activity, acting on paired donors, with incorporation or reduction of molecular oxygen"/>
    <property type="evidence" value="ECO:0007669"/>
    <property type="project" value="InterPro"/>
</dbReference>
<sequence length="529" mass="59370">MSLLLSISTAAATIFTVLLFLYSCLRILKSKPNNYRLPPKAGGAWPVIGHLHLLGGPQPPHKTLGDMADKYGPIFTINLGVHRALVVCNSDVAKECLTTHDKVFANRPKSLATEHLGYNQALFGFSSYGPYWRQMRKITTLGLLSSHRLETLKHVRESEIKNSIKQLYQLWVQAQSTSPMSQVLVDLKKWSGDVTANVIFRIIVGKRSVSEEGQEDVRWKKVLRDFIELSGKFVVADALPFLRWLDLGGDEKAMKKTAKELDGYVGEWLEDHKKKKRLSYGGDRIVEEDFMDVMLSILDGDSQPEELTVYSADTVNKAASLGLIMAGSDTTTVTLVWALSLLINNRHVLNKAQEELDAHIGRERLVKESDMKSLVYIEAIIKETLRLYPAGPLSVPHESVEDCNVSGYHVPSGTRLLFNLWKIHRDPNIWGEDPCEFRPERFLTTHKHVDVKGQNFELIPFGAGRRICPGVLFSVQVLQLTLTNLLHGFDISTPNDEPIDMTESIGLTNLKATPIEVVLSPRLPPHFYA</sequence>
<evidence type="ECO:0000256" key="10">
    <source>
        <dbReference type="ARBA" id="ARBA00023033"/>
    </source>
</evidence>
<organism evidence="14">
    <name type="scientific">Tripterygium wilfordii</name>
    <name type="common">Thunder God vine</name>
    <dbReference type="NCBI Taxonomy" id="458696"/>
    <lineage>
        <taxon>Eukaryota</taxon>
        <taxon>Viridiplantae</taxon>
        <taxon>Streptophyta</taxon>
        <taxon>Embryophyta</taxon>
        <taxon>Tracheophyta</taxon>
        <taxon>Spermatophyta</taxon>
        <taxon>Magnoliopsida</taxon>
        <taxon>eudicotyledons</taxon>
        <taxon>Gunneridae</taxon>
        <taxon>Pentapetalae</taxon>
        <taxon>rosids</taxon>
        <taxon>fabids</taxon>
        <taxon>Celastrales</taxon>
        <taxon>Celastraceae</taxon>
        <taxon>Tripterygium</taxon>
    </lineage>
</organism>
<comment type="subcellular location">
    <subcellularLocation>
        <location evidence="2">Membrane</location>
    </subcellularLocation>
</comment>
<evidence type="ECO:0000256" key="8">
    <source>
        <dbReference type="ARBA" id="ARBA00023002"/>
    </source>
</evidence>
<keyword evidence="10 13" id="KW-0503">Monooxygenase</keyword>
<name>A0A8T8L883_TRIWF</name>
<dbReference type="PANTHER" id="PTHR47947:SF26">
    <property type="entry name" value="CYTOCHROME P450"/>
    <property type="match status" value="1"/>
</dbReference>
<dbReference type="InterPro" id="IPR002401">
    <property type="entry name" value="Cyt_P450_E_grp-I"/>
</dbReference>
<keyword evidence="7" id="KW-1133">Transmembrane helix</keyword>
<evidence type="ECO:0000256" key="11">
    <source>
        <dbReference type="ARBA" id="ARBA00023136"/>
    </source>
</evidence>
<keyword evidence="5" id="KW-0812">Transmembrane</keyword>
<proteinExistence type="evidence at transcript level"/>
<dbReference type="SUPFAM" id="SSF48264">
    <property type="entry name" value="Cytochrome P450"/>
    <property type="match status" value="1"/>
</dbReference>